<dbReference type="Gene3D" id="2.160.20.80">
    <property type="entry name" value="E3 ubiquitin-protein ligase SopA"/>
    <property type="match status" value="1"/>
</dbReference>
<keyword evidence="1" id="KW-0812">Transmembrane</keyword>
<keyword evidence="3" id="KW-1185">Reference proteome</keyword>
<accession>A0ABS5VF02</accession>
<protein>
    <submittedName>
        <fullName evidence="2">Pentapeptide repeat-containing protein</fullName>
    </submittedName>
</protein>
<evidence type="ECO:0000313" key="3">
    <source>
        <dbReference type="Proteomes" id="UP001519641"/>
    </source>
</evidence>
<keyword evidence="1" id="KW-0472">Membrane</keyword>
<evidence type="ECO:0000256" key="1">
    <source>
        <dbReference type="SAM" id="Phobius"/>
    </source>
</evidence>
<dbReference type="Pfam" id="PF00805">
    <property type="entry name" value="Pentapeptide"/>
    <property type="match status" value="2"/>
</dbReference>
<dbReference type="PANTHER" id="PTHR14136">
    <property type="entry name" value="BTB_POZ DOMAIN-CONTAINING PROTEIN KCTD9"/>
    <property type="match status" value="1"/>
</dbReference>
<name>A0ABS5VF02_9MICO</name>
<dbReference type="PANTHER" id="PTHR14136:SF17">
    <property type="entry name" value="BTB_POZ DOMAIN-CONTAINING PROTEIN KCTD9"/>
    <property type="match status" value="1"/>
</dbReference>
<keyword evidence="1" id="KW-1133">Transmembrane helix</keyword>
<sequence length="250" mass="26314">MGAERAAALADRGPLVTASPRIRTVIVVALTVLFFVVIGVAAFARTGGTSAGERQVGSCTVRIAPQPGSVTTCAGQDLGGVDLATEDLRLADLHGADLRGADLRQAVLFGADLRGADLRGADLHGVDLYAADLTGADLRRTSLVGANLVGADITDARLDGVDLTSAKIERLTVRGTPMELVDRRLRSPDGERVTVRVDLDLPRGVTSRSCVDRVLHAKVGVTELRCRMSTDARQGRLDQRATVTVTAPTR</sequence>
<dbReference type="InterPro" id="IPR051082">
    <property type="entry name" value="Pentapeptide-BTB/POZ_domain"/>
</dbReference>
<proteinExistence type="predicted"/>
<reference evidence="2 3" key="1">
    <citation type="submission" date="2021-05" db="EMBL/GenBank/DDBJ databases">
        <title>Whole genome sequence of Curtobacterium flaccumfaciens pv. flaccumfaciens strain CFBP 8819.</title>
        <authorList>
            <person name="Osdaghi E."/>
            <person name="Taghouti G."/>
            <person name="Portier P."/>
            <person name="Fazliarab A."/>
            <person name="Taghavi S.M."/>
            <person name="Briand M."/>
            <person name="Le-Saux M."/>
            <person name="Jacques M.-A."/>
        </authorList>
    </citation>
    <scope>NUCLEOTIDE SEQUENCE [LARGE SCALE GENOMIC DNA]</scope>
    <source>
        <strain evidence="2 3">CFBP 8819</strain>
    </source>
</reference>
<feature type="transmembrane region" description="Helical" evidence="1">
    <location>
        <begin position="22"/>
        <end position="44"/>
    </location>
</feature>
<dbReference type="EMBL" id="JAHEWS010000012">
    <property type="protein sequence ID" value="MBT1588076.1"/>
    <property type="molecule type" value="Genomic_DNA"/>
</dbReference>
<dbReference type="Proteomes" id="UP001519641">
    <property type="component" value="Unassembled WGS sequence"/>
</dbReference>
<evidence type="ECO:0000313" key="2">
    <source>
        <dbReference type="EMBL" id="MBT1588076.1"/>
    </source>
</evidence>
<dbReference type="InterPro" id="IPR001646">
    <property type="entry name" value="5peptide_repeat"/>
</dbReference>
<dbReference type="SUPFAM" id="SSF141571">
    <property type="entry name" value="Pentapeptide repeat-like"/>
    <property type="match status" value="1"/>
</dbReference>
<gene>
    <name evidence="2" type="ORF">KK097_09660</name>
</gene>
<organism evidence="2 3">
    <name type="scientific">Curtobacterium aurantiacum</name>
    <dbReference type="NCBI Taxonomy" id="3236919"/>
    <lineage>
        <taxon>Bacteria</taxon>
        <taxon>Bacillati</taxon>
        <taxon>Actinomycetota</taxon>
        <taxon>Actinomycetes</taxon>
        <taxon>Micrococcales</taxon>
        <taxon>Microbacteriaceae</taxon>
        <taxon>Curtobacterium</taxon>
    </lineage>
</organism>
<comment type="caution">
    <text evidence="2">The sequence shown here is derived from an EMBL/GenBank/DDBJ whole genome shotgun (WGS) entry which is preliminary data.</text>
</comment>